<proteinExistence type="predicted"/>
<gene>
    <name evidence="1" type="ORF">Tco_0655199</name>
</gene>
<evidence type="ECO:0000313" key="1">
    <source>
        <dbReference type="EMBL" id="GJS60415.1"/>
    </source>
</evidence>
<accession>A0ABQ4X6B5</accession>
<comment type="caution">
    <text evidence="1">The sequence shown here is derived from an EMBL/GenBank/DDBJ whole genome shotgun (WGS) entry which is preliminary data.</text>
</comment>
<protein>
    <submittedName>
        <fullName evidence="1">Uncharacterized protein</fullName>
    </submittedName>
</protein>
<organism evidence="1 2">
    <name type="scientific">Tanacetum coccineum</name>
    <dbReference type="NCBI Taxonomy" id="301880"/>
    <lineage>
        <taxon>Eukaryota</taxon>
        <taxon>Viridiplantae</taxon>
        <taxon>Streptophyta</taxon>
        <taxon>Embryophyta</taxon>
        <taxon>Tracheophyta</taxon>
        <taxon>Spermatophyta</taxon>
        <taxon>Magnoliopsida</taxon>
        <taxon>eudicotyledons</taxon>
        <taxon>Gunneridae</taxon>
        <taxon>Pentapetalae</taxon>
        <taxon>asterids</taxon>
        <taxon>campanulids</taxon>
        <taxon>Asterales</taxon>
        <taxon>Asteraceae</taxon>
        <taxon>Asteroideae</taxon>
        <taxon>Anthemideae</taxon>
        <taxon>Anthemidinae</taxon>
        <taxon>Tanacetum</taxon>
    </lineage>
</organism>
<dbReference type="EMBL" id="BQNB010009219">
    <property type="protein sequence ID" value="GJS60415.1"/>
    <property type="molecule type" value="Genomic_DNA"/>
</dbReference>
<dbReference type="Proteomes" id="UP001151760">
    <property type="component" value="Unassembled WGS sequence"/>
</dbReference>
<reference evidence="1" key="1">
    <citation type="journal article" date="2022" name="Int. J. Mol. Sci.">
        <title>Draft Genome of Tanacetum Coccineum: Genomic Comparison of Closely Related Tanacetum-Family Plants.</title>
        <authorList>
            <person name="Yamashiro T."/>
            <person name="Shiraishi A."/>
            <person name="Nakayama K."/>
            <person name="Satake H."/>
        </authorList>
    </citation>
    <scope>NUCLEOTIDE SEQUENCE</scope>
</reference>
<name>A0ABQ4X6B5_9ASTR</name>
<keyword evidence="2" id="KW-1185">Reference proteome</keyword>
<sequence>MLNSSSAVSGEPWMPCSQQIHSRFKDGSFFSFFPSSRQDRLKRSTQYHPPKGRVKIVLSTCTFLRLAGFLGQLRALAKTERRTFVGVIHKSIPLDHSCVLQFTDVAQVADAARNLEILRDRDDF</sequence>
<evidence type="ECO:0000313" key="2">
    <source>
        <dbReference type="Proteomes" id="UP001151760"/>
    </source>
</evidence>
<reference evidence="1" key="2">
    <citation type="submission" date="2022-01" db="EMBL/GenBank/DDBJ databases">
        <authorList>
            <person name="Yamashiro T."/>
            <person name="Shiraishi A."/>
            <person name="Satake H."/>
            <person name="Nakayama K."/>
        </authorList>
    </citation>
    <scope>NUCLEOTIDE SEQUENCE</scope>
</reference>